<name>A0A1G2P1Q4_9BACT</name>
<dbReference type="GO" id="GO:0006605">
    <property type="term" value="P:protein targeting"/>
    <property type="evidence" value="ECO:0007669"/>
    <property type="project" value="UniProtKB-UniRule"/>
</dbReference>
<comment type="caution">
    <text evidence="12">The sequence shown here is derived from an EMBL/GenBank/DDBJ whole genome shotgun (WGS) entry which is preliminary data.</text>
</comment>
<keyword evidence="3 10" id="KW-1003">Cell membrane</keyword>
<dbReference type="InterPro" id="IPR000731">
    <property type="entry name" value="SSD"/>
</dbReference>
<dbReference type="GO" id="GO:0065002">
    <property type="term" value="P:intracellular protein transmembrane transport"/>
    <property type="evidence" value="ECO:0007669"/>
    <property type="project" value="UniProtKB-UniRule"/>
</dbReference>
<keyword evidence="2 10" id="KW-0813">Transport</keyword>
<evidence type="ECO:0000256" key="7">
    <source>
        <dbReference type="ARBA" id="ARBA00022989"/>
    </source>
</evidence>
<feature type="transmembrane region" description="Helical" evidence="10">
    <location>
        <begin position="195"/>
        <end position="215"/>
    </location>
</feature>
<comment type="subunit">
    <text evidence="10">Forms a complex with SecD. Part of the essential Sec protein translocation apparatus which comprises SecA, SecYEG and auxiliary proteins SecDF. Other proteins may also be involved.</text>
</comment>
<dbReference type="InterPro" id="IPR022646">
    <property type="entry name" value="SecD/SecF_CS"/>
</dbReference>
<dbReference type="AlphaFoldDB" id="A0A1G2P1Q4"/>
<dbReference type="NCBIfam" id="TIGR00966">
    <property type="entry name" value="transloc_SecF"/>
    <property type="match status" value="1"/>
</dbReference>
<feature type="transmembrane region" description="Helical" evidence="10">
    <location>
        <begin position="273"/>
        <end position="298"/>
    </location>
</feature>
<dbReference type="Proteomes" id="UP000177269">
    <property type="component" value="Unassembled WGS sequence"/>
</dbReference>
<evidence type="ECO:0000256" key="2">
    <source>
        <dbReference type="ARBA" id="ARBA00022448"/>
    </source>
</evidence>
<dbReference type="Pfam" id="PF02355">
    <property type="entry name" value="SecD_SecF_C"/>
    <property type="match status" value="1"/>
</dbReference>
<dbReference type="GO" id="GO:0043952">
    <property type="term" value="P:protein transport by the Sec complex"/>
    <property type="evidence" value="ECO:0007669"/>
    <property type="project" value="UniProtKB-UniRule"/>
</dbReference>
<dbReference type="Gene3D" id="1.20.1640.10">
    <property type="entry name" value="Multidrug efflux transporter AcrB transmembrane domain"/>
    <property type="match status" value="1"/>
</dbReference>
<dbReference type="InterPro" id="IPR022813">
    <property type="entry name" value="SecD/SecF_arch_bac"/>
</dbReference>
<dbReference type="PANTHER" id="PTHR30081">
    <property type="entry name" value="PROTEIN-EXPORT MEMBRANE PROTEIN SEC"/>
    <property type="match status" value="1"/>
</dbReference>
<keyword evidence="9 10" id="KW-0472">Membrane</keyword>
<dbReference type="GO" id="GO:0005886">
    <property type="term" value="C:plasma membrane"/>
    <property type="evidence" value="ECO:0007669"/>
    <property type="project" value="UniProtKB-SubCell"/>
</dbReference>
<dbReference type="PROSITE" id="PS50156">
    <property type="entry name" value="SSD"/>
    <property type="match status" value="1"/>
</dbReference>
<comment type="similarity">
    <text evidence="10">Belongs to the SecD/SecF family. SecF subfamily.</text>
</comment>
<feature type="domain" description="SSD" evidence="11">
    <location>
        <begin position="131"/>
        <end position="299"/>
    </location>
</feature>
<dbReference type="SUPFAM" id="SSF82866">
    <property type="entry name" value="Multidrug efflux transporter AcrB transmembrane domain"/>
    <property type="match status" value="1"/>
</dbReference>
<feature type="transmembrane region" description="Helical" evidence="10">
    <location>
        <begin position="162"/>
        <end position="183"/>
    </location>
</feature>
<evidence type="ECO:0000259" key="11">
    <source>
        <dbReference type="PROSITE" id="PS50156"/>
    </source>
</evidence>
<dbReference type="InterPro" id="IPR048634">
    <property type="entry name" value="SecD_SecF_C"/>
</dbReference>
<evidence type="ECO:0000313" key="13">
    <source>
        <dbReference type="Proteomes" id="UP000177269"/>
    </source>
</evidence>
<feature type="transmembrane region" description="Helical" evidence="10">
    <location>
        <begin position="131"/>
        <end position="150"/>
    </location>
</feature>
<keyword evidence="6 10" id="KW-0653">Protein transport</keyword>
<evidence type="ECO:0000256" key="10">
    <source>
        <dbReference type="HAMAP-Rule" id="MF_01464"/>
    </source>
</evidence>
<dbReference type="Pfam" id="PF07549">
    <property type="entry name" value="Sec_GG"/>
    <property type="match status" value="1"/>
</dbReference>
<sequence>MDFIKHRKIFYWITGIISAACVAALLIWGLNFGIDFTGGSVIEISYGKETVERTEIVSALEQIDHRGASVRETKTSDGGQGVTYIIRTRELAGQDRQIFVSALERLGRGDMEIIRFNAIGPILGNESARKAAYSIVFVIIAIIIFITFAFRKVSKPISSWKYGVIAIVALIHDMLIPTGVFAALGQFTGAEVDTLFVTALLVILGFSVHDTIVVFDRVRENLAKNEENNIKRDFSEVVNDGIKQTMMRSINTSVTTLLALAALYFFGPEATKHFTLVLMIGIAAGTYSSIFLASPLLVTAEKLQNKINKSKVN</sequence>
<reference evidence="12 13" key="1">
    <citation type="journal article" date="2016" name="Nat. Commun.">
        <title>Thousands of microbial genomes shed light on interconnected biogeochemical processes in an aquifer system.</title>
        <authorList>
            <person name="Anantharaman K."/>
            <person name="Brown C.T."/>
            <person name="Hug L.A."/>
            <person name="Sharon I."/>
            <person name="Castelle C.J."/>
            <person name="Probst A.J."/>
            <person name="Thomas B.C."/>
            <person name="Singh A."/>
            <person name="Wilkins M.J."/>
            <person name="Karaoz U."/>
            <person name="Brodie E.L."/>
            <person name="Williams K.H."/>
            <person name="Hubbard S.S."/>
            <person name="Banfield J.F."/>
        </authorList>
    </citation>
    <scope>NUCLEOTIDE SEQUENCE [LARGE SCALE GENOMIC DNA]</scope>
</reference>
<accession>A0A1G2P1Q4</accession>
<evidence type="ECO:0000256" key="4">
    <source>
        <dbReference type="ARBA" id="ARBA00022519"/>
    </source>
</evidence>
<evidence type="ECO:0000256" key="5">
    <source>
        <dbReference type="ARBA" id="ARBA00022692"/>
    </source>
</evidence>
<dbReference type="PANTHER" id="PTHR30081:SF8">
    <property type="entry name" value="PROTEIN TRANSLOCASE SUBUNIT SECF"/>
    <property type="match status" value="1"/>
</dbReference>
<evidence type="ECO:0000256" key="9">
    <source>
        <dbReference type="ARBA" id="ARBA00023136"/>
    </source>
</evidence>
<keyword evidence="7 10" id="KW-1133">Transmembrane helix</keyword>
<keyword evidence="8 10" id="KW-0811">Translocation</keyword>
<evidence type="ECO:0000313" key="12">
    <source>
        <dbReference type="EMBL" id="OHA42277.1"/>
    </source>
</evidence>
<feature type="transmembrane region" description="Helical" evidence="10">
    <location>
        <begin position="9"/>
        <end position="30"/>
    </location>
</feature>
<evidence type="ECO:0000256" key="3">
    <source>
        <dbReference type="ARBA" id="ARBA00022475"/>
    </source>
</evidence>
<keyword evidence="5 10" id="KW-0812">Transmembrane</keyword>
<dbReference type="PRINTS" id="PR01755">
    <property type="entry name" value="SECFTRNLCASE"/>
</dbReference>
<evidence type="ECO:0000256" key="8">
    <source>
        <dbReference type="ARBA" id="ARBA00023010"/>
    </source>
</evidence>
<keyword evidence="4" id="KW-0997">Cell inner membrane</keyword>
<evidence type="ECO:0000256" key="1">
    <source>
        <dbReference type="ARBA" id="ARBA00004651"/>
    </source>
</evidence>
<protein>
    <recommendedName>
        <fullName evidence="10">Protein-export membrane protein SecF</fullName>
    </recommendedName>
</protein>
<dbReference type="InterPro" id="IPR005665">
    <property type="entry name" value="SecF_bac"/>
</dbReference>
<evidence type="ECO:0000256" key="6">
    <source>
        <dbReference type="ARBA" id="ARBA00022927"/>
    </source>
</evidence>
<comment type="function">
    <text evidence="10">Part of the Sec protein translocase complex. Interacts with the SecYEG preprotein conducting channel. SecDF uses the proton motive force (PMF) to complete protein translocation after the ATP-dependent function of SecA.</text>
</comment>
<dbReference type="PROSITE" id="PS51257">
    <property type="entry name" value="PROKAR_LIPOPROTEIN"/>
    <property type="match status" value="1"/>
</dbReference>
<gene>
    <name evidence="10" type="primary">secF</name>
    <name evidence="12" type="ORF">A3G52_03725</name>
</gene>
<dbReference type="HAMAP" id="MF_01464_B">
    <property type="entry name" value="SecF_B"/>
    <property type="match status" value="1"/>
</dbReference>
<dbReference type="GO" id="GO:0015450">
    <property type="term" value="F:protein-transporting ATPase activity"/>
    <property type="evidence" value="ECO:0007669"/>
    <property type="project" value="InterPro"/>
</dbReference>
<organism evidence="12 13">
    <name type="scientific">Candidatus Taylorbacteria bacterium RIFCSPLOWO2_12_FULL_43_20</name>
    <dbReference type="NCBI Taxonomy" id="1802332"/>
    <lineage>
        <taxon>Bacteria</taxon>
        <taxon>Candidatus Tayloriibacteriota</taxon>
    </lineage>
</organism>
<proteinExistence type="inferred from homology"/>
<feature type="transmembrane region" description="Helical" evidence="10">
    <location>
        <begin position="250"/>
        <end position="267"/>
    </location>
</feature>
<comment type="subcellular location">
    <subcellularLocation>
        <location evidence="1 10">Cell membrane</location>
        <topology evidence="1 10">Multi-pass membrane protein</topology>
    </subcellularLocation>
</comment>
<dbReference type="EMBL" id="MHSK01000015">
    <property type="protein sequence ID" value="OHA42277.1"/>
    <property type="molecule type" value="Genomic_DNA"/>
</dbReference>
<dbReference type="InterPro" id="IPR022645">
    <property type="entry name" value="SecD/SecF_bac"/>
</dbReference>